<name>A0ABR8A8Q0_9CYAN</name>
<feature type="domain" description="Plasmid pRiA4b Orf3-like" evidence="1">
    <location>
        <begin position="184"/>
        <end position="297"/>
    </location>
</feature>
<keyword evidence="3" id="KW-1185">Reference proteome</keyword>
<comment type="caution">
    <text evidence="2">The sequence shown here is derived from an EMBL/GenBank/DDBJ whole genome shotgun (WGS) entry which is preliminary data.</text>
</comment>
<dbReference type="InterPro" id="IPR024047">
    <property type="entry name" value="MM3350-like_sf"/>
</dbReference>
<accession>A0ABR8A8Q0</accession>
<evidence type="ECO:0000259" key="1">
    <source>
        <dbReference type="Pfam" id="PF07929"/>
    </source>
</evidence>
<proteinExistence type="predicted"/>
<dbReference type="PANTHER" id="PTHR41878:SF1">
    <property type="entry name" value="TNPR PROTEIN"/>
    <property type="match status" value="1"/>
</dbReference>
<dbReference type="Pfam" id="PF07929">
    <property type="entry name" value="PRiA4_ORF3"/>
    <property type="match status" value="1"/>
</dbReference>
<dbReference type="EMBL" id="JACJQH010000007">
    <property type="protein sequence ID" value="MBD2195142.1"/>
    <property type="molecule type" value="Genomic_DNA"/>
</dbReference>
<dbReference type="Gene3D" id="3.10.290.30">
    <property type="entry name" value="MM3350-like"/>
    <property type="match status" value="1"/>
</dbReference>
<gene>
    <name evidence="2" type="ORF">H6G24_06465</name>
</gene>
<organism evidence="2 3">
    <name type="scientific">Calothrix parietina FACHB-288</name>
    <dbReference type="NCBI Taxonomy" id="2692896"/>
    <lineage>
        <taxon>Bacteria</taxon>
        <taxon>Bacillati</taxon>
        <taxon>Cyanobacteriota</taxon>
        <taxon>Cyanophyceae</taxon>
        <taxon>Nostocales</taxon>
        <taxon>Calotrichaceae</taxon>
        <taxon>Calothrix</taxon>
    </lineage>
</organism>
<dbReference type="SUPFAM" id="SSF159941">
    <property type="entry name" value="MM3350-like"/>
    <property type="match status" value="1"/>
</dbReference>
<dbReference type="Proteomes" id="UP000658514">
    <property type="component" value="Unassembled WGS sequence"/>
</dbReference>
<evidence type="ECO:0000313" key="2">
    <source>
        <dbReference type="EMBL" id="MBD2195142.1"/>
    </source>
</evidence>
<dbReference type="InterPro" id="IPR012912">
    <property type="entry name" value="Plasmid_pRiA4b_Orf3-like"/>
</dbReference>
<reference evidence="2 3" key="1">
    <citation type="journal article" date="2020" name="ISME J.">
        <title>Comparative genomics reveals insights into cyanobacterial evolution and habitat adaptation.</title>
        <authorList>
            <person name="Chen M.Y."/>
            <person name="Teng W.K."/>
            <person name="Zhao L."/>
            <person name="Hu C.X."/>
            <person name="Zhou Y.K."/>
            <person name="Han B.P."/>
            <person name="Song L.R."/>
            <person name="Shu W.S."/>
        </authorList>
    </citation>
    <scope>NUCLEOTIDE SEQUENCE [LARGE SCALE GENOMIC DNA]</scope>
    <source>
        <strain evidence="2 3">FACHB-288</strain>
    </source>
</reference>
<sequence length="310" mass="35956">MTPKNFSNTLLDEAVLECWSKLNVTERYFTLMEAWLIWGNNEVLGERHDSWNNLFKCIQFWGKIPDKGLKFTKYDDQQGLGYYPGLHNVALLELFGFLTLQPGKAQEGKGWRIASVERLPLGDAIFMLLFPIGLTGNFDENINVNFGQLQPTLQPFFPEWHNNLILPQQGFTDGIYIFKVSVSKSWRRIAIPAKRELSWLAGTILDAFDFDDDHLYEFIYKDRFGRTCTIGHPYMESPPFADQVRIGDLPLEPGSSMIYHYDFGDNWKFNVQLEAIEPPDNKIKKAKILEIHGDAPQQYWSEDDDWVEDE</sequence>
<dbReference type="RefSeq" id="WP_190555546.1">
    <property type="nucleotide sequence ID" value="NZ_CAWPNO010000106.1"/>
</dbReference>
<dbReference type="PANTHER" id="PTHR41878">
    <property type="entry name" value="LEXA REPRESSOR-RELATED"/>
    <property type="match status" value="1"/>
</dbReference>
<evidence type="ECO:0000313" key="3">
    <source>
        <dbReference type="Proteomes" id="UP000658514"/>
    </source>
</evidence>
<protein>
    <submittedName>
        <fullName evidence="2">Plasmid pRiA4b ORF-3 family protein</fullName>
    </submittedName>
</protein>